<evidence type="ECO:0000256" key="1">
    <source>
        <dbReference type="SAM" id="Phobius"/>
    </source>
</evidence>
<feature type="transmembrane region" description="Helical" evidence="1">
    <location>
        <begin position="175"/>
        <end position="191"/>
    </location>
</feature>
<dbReference type="Proteomes" id="UP000243494">
    <property type="component" value="Unassembled WGS sequence"/>
</dbReference>
<feature type="transmembrane region" description="Helical" evidence="1">
    <location>
        <begin position="131"/>
        <end position="155"/>
    </location>
</feature>
<keyword evidence="3" id="KW-1185">Reference proteome</keyword>
<keyword evidence="1" id="KW-0472">Membrane</keyword>
<sequence>MSIINVTILKGGITVKNKKLKILLYITYIFSIIFFVFKNEYGKSVLSLLCLVITFILSKLYSNNFSLLDKNLFIVGNLFILSSFLLGSCYNLYDKIKFYDDFLHLWSGFISVKIGWNILNVITLENISNKILVFVVLFFFALGISGLCEISEYLLDVLFNATTQSGGLKDTMQDMIDALVGCILMIIYYYTKFKTVFNFYK</sequence>
<name>A0A371ITW8_9FIRM</name>
<evidence type="ECO:0000313" key="3">
    <source>
        <dbReference type="Proteomes" id="UP000243494"/>
    </source>
</evidence>
<comment type="caution">
    <text evidence="2">The sequence shown here is derived from an EMBL/GenBank/DDBJ whole genome shotgun (WGS) entry which is preliminary data.</text>
</comment>
<reference evidence="2 3" key="1">
    <citation type="journal article" date="2017" name="Genome Announc.">
        <title>Draft Genome Sequence of Romboutsia maritimum sp. nov. Strain CCRI-22766(T), Isolated from Coastal Estuarine Mud.</title>
        <authorList>
            <person name="Maheux A.F."/>
            <person name="Boudreau D.K."/>
            <person name="Berube E."/>
            <person name="Boissinot M."/>
            <person name="Raymond F."/>
            <person name="Brodeur S."/>
            <person name="Corbeil J."/>
            <person name="Brightwell G."/>
            <person name="Broda D."/>
            <person name="Omar R.F."/>
            <person name="Bergeron M.G."/>
        </authorList>
    </citation>
    <scope>NUCLEOTIDE SEQUENCE [LARGE SCALE GENOMIC DNA]</scope>
    <source>
        <strain evidence="2 3">CCRI-22766</strain>
    </source>
</reference>
<dbReference type="EMBL" id="NOJZ02000007">
    <property type="protein sequence ID" value="RDY23923.1"/>
    <property type="molecule type" value="Genomic_DNA"/>
</dbReference>
<proteinExistence type="predicted"/>
<keyword evidence="1" id="KW-0812">Transmembrane</keyword>
<feature type="transmembrane region" description="Helical" evidence="1">
    <location>
        <begin position="73"/>
        <end position="93"/>
    </location>
</feature>
<keyword evidence="1" id="KW-1133">Transmembrane helix</keyword>
<evidence type="ECO:0000313" key="2">
    <source>
        <dbReference type="EMBL" id="RDY23923.1"/>
    </source>
</evidence>
<dbReference type="Pfam" id="PF09997">
    <property type="entry name" value="DUF2238"/>
    <property type="match status" value="1"/>
</dbReference>
<feature type="transmembrane region" description="Helical" evidence="1">
    <location>
        <begin position="105"/>
        <end position="124"/>
    </location>
</feature>
<feature type="transmembrane region" description="Helical" evidence="1">
    <location>
        <begin position="20"/>
        <end position="37"/>
    </location>
</feature>
<organism evidence="2 3">
    <name type="scientific">Romboutsia maritimum</name>
    <dbReference type="NCBI Taxonomy" id="2020948"/>
    <lineage>
        <taxon>Bacteria</taxon>
        <taxon>Bacillati</taxon>
        <taxon>Bacillota</taxon>
        <taxon>Clostridia</taxon>
        <taxon>Peptostreptococcales</taxon>
        <taxon>Peptostreptococcaceae</taxon>
        <taxon>Romboutsia</taxon>
    </lineage>
</organism>
<dbReference type="OrthoDB" id="4966203at2"/>
<evidence type="ECO:0008006" key="4">
    <source>
        <dbReference type="Google" id="ProtNLM"/>
    </source>
</evidence>
<feature type="transmembrane region" description="Helical" evidence="1">
    <location>
        <begin position="43"/>
        <end position="61"/>
    </location>
</feature>
<accession>A0A371ITW8</accession>
<protein>
    <recommendedName>
        <fullName evidence="4">Membrane-spanning protein</fullName>
    </recommendedName>
</protein>
<gene>
    <name evidence="2" type="ORF">CHF27_006105</name>
</gene>
<dbReference type="AlphaFoldDB" id="A0A371ITW8"/>
<dbReference type="InterPro" id="IPR014509">
    <property type="entry name" value="YjdF-like"/>
</dbReference>